<dbReference type="InterPro" id="IPR000873">
    <property type="entry name" value="AMP-dep_synth/lig_dom"/>
</dbReference>
<dbReference type="EMBL" id="JAGQLK010000029">
    <property type="protein sequence ID" value="MCA9383129.1"/>
    <property type="molecule type" value="Genomic_DNA"/>
</dbReference>
<sequence length="407" mass="46494">MKRLESVTTFRELIELVADEYGDRVAMQIRRRIRNEQYKYKDLPLIVNKISNFLEKQGIGRDERIFVWGLNCPEYVLLLLAIFASRRVAVPIDFRTNNDTIEKIVEQTKPKAAFVSMLVDNKFVKSKFQKVFHLEELMDLVEQESPEYKIPKAKKGEDEKYCEILYTSGTTGVPKGVVMKETNIIEMAKVAQNHIPKLKDYRTISMLPLSHVFEQILGTAVALSLGSSTTYLTRTNSAKMKKAMQDVKPTYMVFVPQLLSLFWQRIEQTAKSEGKMELIEKMMSLSAKLPNPIRKKIFKKVHANFGGSIEFIAVSGAPLNPDLAQKYVDMGFRILEVYGATEILASNINDSKKYGLGHVGPAVETVDMKLDENKEIWIKSPYTTPGYFENPEKNAETFKDGWYKTGD</sequence>
<comment type="caution">
    <text evidence="2">The sequence shown here is derived from an EMBL/GenBank/DDBJ whole genome shotgun (WGS) entry which is preliminary data.</text>
</comment>
<dbReference type="PROSITE" id="PS00455">
    <property type="entry name" value="AMP_BINDING"/>
    <property type="match status" value="1"/>
</dbReference>
<protein>
    <submittedName>
        <fullName evidence="2">AMP-binding protein</fullName>
    </submittedName>
</protein>
<dbReference type="Pfam" id="PF00501">
    <property type="entry name" value="AMP-binding"/>
    <property type="match status" value="1"/>
</dbReference>
<reference evidence="2" key="1">
    <citation type="submission" date="2020-04" db="EMBL/GenBank/DDBJ databases">
        <authorList>
            <person name="Zhang T."/>
        </authorList>
    </citation>
    <scope>NUCLEOTIDE SEQUENCE</scope>
    <source>
        <strain evidence="2">HKST-UBA14</strain>
    </source>
</reference>
<dbReference type="InterPro" id="IPR020845">
    <property type="entry name" value="AMP-binding_CS"/>
</dbReference>
<proteinExistence type="predicted"/>
<evidence type="ECO:0000313" key="2">
    <source>
        <dbReference type="EMBL" id="MCA9383129.1"/>
    </source>
</evidence>
<dbReference type="GO" id="GO:0004467">
    <property type="term" value="F:long-chain fatty acid-CoA ligase activity"/>
    <property type="evidence" value="ECO:0007669"/>
    <property type="project" value="TreeGrafter"/>
</dbReference>
<dbReference type="GO" id="GO:0016020">
    <property type="term" value="C:membrane"/>
    <property type="evidence" value="ECO:0007669"/>
    <property type="project" value="TreeGrafter"/>
</dbReference>
<feature type="domain" description="AMP-dependent synthetase/ligase" evidence="1">
    <location>
        <begin position="17"/>
        <end position="388"/>
    </location>
</feature>
<reference evidence="2" key="2">
    <citation type="journal article" date="2021" name="Microbiome">
        <title>Successional dynamics and alternative stable states in a saline activated sludge microbial community over 9 years.</title>
        <authorList>
            <person name="Wang Y."/>
            <person name="Ye J."/>
            <person name="Ju F."/>
            <person name="Liu L."/>
            <person name="Boyd J.A."/>
            <person name="Deng Y."/>
            <person name="Parks D.H."/>
            <person name="Jiang X."/>
            <person name="Yin X."/>
            <person name="Woodcroft B.J."/>
            <person name="Tyson G.W."/>
            <person name="Hugenholtz P."/>
            <person name="Polz M.F."/>
            <person name="Zhang T."/>
        </authorList>
    </citation>
    <scope>NUCLEOTIDE SEQUENCE</scope>
    <source>
        <strain evidence="2">HKST-UBA14</strain>
    </source>
</reference>
<dbReference type="AlphaFoldDB" id="A0A955RJ69"/>
<dbReference type="Proteomes" id="UP000783287">
    <property type="component" value="Unassembled WGS sequence"/>
</dbReference>
<dbReference type="SUPFAM" id="SSF56801">
    <property type="entry name" value="Acetyl-CoA synthetase-like"/>
    <property type="match status" value="1"/>
</dbReference>
<dbReference type="Gene3D" id="3.40.50.12780">
    <property type="entry name" value="N-terminal domain of ligase-like"/>
    <property type="match status" value="1"/>
</dbReference>
<dbReference type="PANTHER" id="PTHR43272:SF52">
    <property type="entry name" value="AMP-DEPENDENT SYNTHETASE_LIGASE DOMAIN-CONTAINING PROTEIN"/>
    <property type="match status" value="1"/>
</dbReference>
<feature type="non-terminal residue" evidence="2">
    <location>
        <position position="407"/>
    </location>
</feature>
<dbReference type="InterPro" id="IPR042099">
    <property type="entry name" value="ANL_N_sf"/>
</dbReference>
<evidence type="ECO:0000259" key="1">
    <source>
        <dbReference type="Pfam" id="PF00501"/>
    </source>
</evidence>
<evidence type="ECO:0000313" key="3">
    <source>
        <dbReference type="Proteomes" id="UP000783287"/>
    </source>
</evidence>
<gene>
    <name evidence="2" type="ORF">KC909_02075</name>
</gene>
<organism evidence="2 3">
    <name type="scientific">Candidatus Dojkabacteria bacterium</name>
    <dbReference type="NCBI Taxonomy" id="2099670"/>
    <lineage>
        <taxon>Bacteria</taxon>
        <taxon>Candidatus Dojkabacteria</taxon>
    </lineage>
</organism>
<accession>A0A955RJ69</accession>
<dbReference type="PANTHER" id="PTHR43272">
    <property type="entry name" value="LONG-CHAIN-FATTY-ACID--COA LIGASE"/>
    <property type="match status" value="1"/>
</dbReference>
<name>A0A955RJ69_9BACT</name>